<evidence type="ECO:0000259" key="2">
    <source>
        <dbReference type="Pfam" id="PF08242"/>
    </source>
</evidence>
<reference evidence="3 4" key="1">
    <citation type="submission" date="2020-02" db="EMBL/GenBank/DDBJ databases">
        <title>Genome sequences of Thiorhodococcus mannitoliphagus and Thiorhodococcus minor, purple sulfur photosynthetic bacteria in the gammaproteobacterial family, Chromatiaceae.</title>
        <authorList>
            <person name="Aviles F.A."/>
            <person name="Meyer T.E."/>
            <person name="Kyndt J.A."/>
        </authorList>
    </citation>
    <scope>NUCLEOTIDE SEQUENCE [LARGE SCALE GENOMIC DNA]</scope>
    <source>
        <strain evidence="3 4">DSM 11518</strain>
    </source>
</reference>
<dbReference type="SUPFAM" id="SSF53335">
    <property type="entry name" value="S-adenosyl-L-methionine-dependent methyltransferases"/>
    <property type="match status" value="1"/>
</dbReference>
<evidence type="ECO:0000313" key="3">
    <source>
        <dbReference type="EMBL" id="NEV63727.1"/>
    </source>
</evidence>
<keyword evidence="1 3" id="KW-0808">Transferase</keyword>
<dbReference type="Gene3D" id="3.40.50.150">
    <property type="entry name" value="Vaccinia Virus protein VP39"/>
    <property type="match status" value="1"/>
</dbReference>
<comment type="caution">
    <text evidence="3">The sequence shown here is derived from an EMBL/GenBank/DDBJ whole genome shotgun (WGS) entry which is preliminary data.</text>
</comment>
<accession>A0A6M0K555</accession>
<evidence type="ECO:0000256" key="1">
    <source>
        <dbReference type="ARBA" id="ARBA00022679"/>
    </source>
</evidence>
<keyword evidence="4" id="KW-1185">Reference proteome</keyword>
<protein>
    <submittedName>
        <fullName evidence="3">Class I SAM-dependent methyltransferase</fullName>
    </submittedName>
</protein>
<dbReference type="CDD" id="cd02440">
    <property type="entry name" value="AdoMet_MTases"/>
    <property type="match status" value="1"/>
</dbReference>
<dbReference type="RefSeq" id="WP_164454190.1">
    <property type="nucleotide sequence ID" value="NZ_JAAIJQ010000060.1"/>
</dbReference>
<dbReference type="InterPro" id="IPR013217">
    <property type="entry name" value="Methyltransf_12"/>
</dbReference>
<dbReference type="PANTHER" id="PTHR43861:SF3">
    <property type="entry name" value="PUTATIVE (AFU_ORTHOLOGUE AFUA_2G14390)-RELATED"/>
    <property type="match status" value="1"/>
</dbReference>
<gene>
    <name evidence="3" type="ORF">G3446_17830</name>
</gene>
<dbReference type="GO" id="GO:0008168">
    <property type="term" value="F:methyltransferase activity"/>
    <property type="evidence" value="ECO:0007669"/>
    <property type="project" value="UniProtKB-KW"/>
</dbReference>
<feature type="domain" description="Methyltransferase type 12" evidence="2">
    <location>
        <begin position="42"/>
        <end position="134"/>
    </location>
</feature>
<proteinExistence type="predicted"/>
<name>A0A6M0K555_9GAMM</name>
<dbReference type="Pfam" id="PF08242">
    <property type="entry name" value="Methyltransf_12"/>
    <property type="match status" value="1"/>
</dbReference>
<organism evidence="3 4">
    <name type="scientific">Thiorhodococcus minor</name>
    <dbReference type="NCBI Taxonomy" id="57489"/>
    <lineage>
        <taxon>Bacteria</taxon>
        <taxon>Pseudomonadati</taxon>
        <taxon>Pseudomonadota</taxon>
        <taxon>Gammaproteobacteria</taxon>
        <taxon>Chromatiales</taxon>
        <taxon>Chromatiaceae</taxon>
        <taxon>Thiorhodococcus</taxon>
    </lineage>
</organism>
<dbReference type="InterPro" id="IPR029063">
    <property type="entry name" value="SAM-dependent_MTases_sf"/>
</dbReference>
<evidence type="ECO:0000313" key="4">
    <source>
        <dbReference type="Proteomes" id="UP000483379"/>
    </source>
</evidence>
<dbReference type="EMBL" id="JAAIJQ010000060">
    <property type="protein sequence ID" value="NEV63727.1"/>
    <property type="molecule type" value="Genomic_DNA"/>
</dbReference>
<dbReference type="Proteomes" id="UP000483379">
    <property type="component" value="Unassembled WGS sequence"/>
</dbReference>
<keyword evidence="3" id="KW-0489">Methyltransferase</keyword>
<dbReference type="AlphaFoldDB" id="A0A6M0K555"/>
<sequence>MSYADITRNDRSAIKRWLQRRRLSSALELGLAAAPAARVICDYGAGDGALSLQLAQCRPQARIICYEPADFLRAEAEATLAQAPEVELSARVDAIAPESVDLLFCLEVFEHLPARETEQAMRSISRLLRPGGTLVIGVPVETGIPALYKGVFRMLRRYGSFDARPDHVLLATLGRPPRGRTLSEIAPGFRFYREHLGFRLRELKAVLRARFHLKRAVACPFAPLGSWLMPEVNLLARKPGRLQEKGDLAVNASSVSFSSNAGWRGARAGAEQNASLFHQLAR</sequence>
<dbReference type="GO" id="GO:0032259">
    <property type="term" value="P:methylation"/>
    <property type="evidence" value="ECO:0007669"/>
    <property type="project" value="UniProtKB-KW"/>
</dbReference>
<dbReference type="PANTHER" id="PTHR43861">
    <property type="entry name" value="TRANS-ACONITATE 2-METHYLTRANSFERASE-RELATED"/>
    <property type="match status" value="1"/>
</dbReference>